<feature type="transmembrane region" description="Helical" evidence="1">
    <location>
        <begin position="44"/>
        <end position="62"/>
    </location>
</feature>
<keyword evidence="1" id="KW-0812">Transmembrane</keyword>
<keyword evidence="1" id="KW-1133">Transmembrane helix</keyword>
<proteinExistence type="predicted"/>
<accession>A0A0R1KID3</accession>
<reference evidence="2 3" key="1">
    <citation type="journal article" date="2015" name="Genome Announc.">
        <title>Expanding the biotechnology potential of lactobacilli through comparative genomics of 213 strains and associated genera.</title>
        <authorList>
            <person name="Sun Z."/>
            <person name="Harris H.M."/>
            <person name="McCann A."/>
            <person name="Guo C."/>
            <person name="Argimon S."/>
            <person name="Zhang W."/>
            <person name="Yang X."/>
            <person name="Jeffery I.B."/>
            <person name="Cooney J.C."/>
            <person name="Kagawa T.F."/>
            <person name="Liu W."/>
            <person name="Song Y."/>
            <person name="Salvetti E."/>
            <person name="Wrobel A."/>
            <person name="Rasinkangas P."/>
            <person name="Parkhill J."/>
            <person name="Rea M.C."/>
            <person name="O'Sullivan O."/>
            <person name="Ritari J."/>
            <person name="Douillard F.P."/>
            <person name="Paul Ross R."/>
            <person name="Yang R."/>
            <person name="Briner A.E."/>
            <person name="Felis G.E."/>
            <person name="de Vos W.M."/>
            <person name="Barrangou R."/>
            <person name="Klaenhammer T.R."/>
            <person name="Caufield P.W."/>
            <person name="Cui Y."/>
            <person name="Zhang H."/>
            <person name="O'Toole P.W."/>
        </authorList>
    </citation>
    <scope>NUCLEOTIDE SEQUENCE [LARGE SCALE GENOMIC DNA]</scope>
    <source>
        <strain evidence="2 3">DSM 19674</strain>
    </source>
</reference>
<comment type="caution">
    <text evidence="2">The sequence shown here is derived from an EMBL/GenBank/DDBJ whole genome shotgun (WGS) entry which is preliminary data.</text>
</comment>
<gene>
    <name evidence="2" type="ORF">FC78_GL002080</name>
</gene>
<sequence>MMKEVILMMFPYLKLGPRDGVMLISVFIMLILTLVFKWSVWEFLASVVAIIVAFLAGSMKPNEKKVLAFLKK</sequence>
<feature type="transmembrane region" description="Helical" evidence="1">
    <location>
        <begin position="21"/>
        <end position="38"/>
    </location>
</feature>
<keyword evidence="3" id="KW-1185">Reference proteome</keyword>
<name>A0A0R1KID3_9LACO</name>
<evidence type="ECO:0000313" key="2">
    <source>
        <dbReference type="EMBL" id="KRK83270.1"/>
    </source>
</evidence>
<dbReference type="Proteomes" id="UP000051515">
    <property type="component" value="Unassembled WGS sequence"/>
</dbReference>
<protein>
    <submittedName>
        <fullName evidence="2">Uncharacterized protein</fullName>
    </submittedName>
</protein>
<dbReference type="EMBL" id="AZDY01000037">
    <property type="protein sequence ID" value="KRK83270.1"/>
    <property type="molecule type" value="Genomic_DNA"/>
</dbReference>
<evidence type="ECO:0000313" key="3">
    <source>
        <dbReference type="Proteomes" id="UP000051515"/>
    </source>
</evidence>
<keyword evidence="1" id="KW-0472">Membrane</keyword>
<dbReference type="PATRIC" id="fig|1423788.3.peg.2147"/>
<organism evidence="2 3">
    <name type="scientific">Companilactobacillus bobalius DSM 19674</name>
    <dbReference type="NCBI Taxonomy" id="1423788"/>
    <lineage>
        <taxon>Bacteria</taxon>
        <taxon>Bacillati</taxon>
        <taxon>Bacillota</taxon>
        <taxon>Bacilli</taxon>
        <taxon>Lactobacillales</taxon>
        <taxon>Lactobacillaceae</taxon>
        <taxon>Companilactobacillus</taxon>
        <taxon>Companilactobacillus bobalius</taxon>
    </lineage>
</organism>
<dbReference type="AlphaFoldDB" id="A0A0R1KID3"/>
<evidence type="ECO:0000256" key="1">
    <source>
        <dbReference type="SAM" id="Phobius"/>
    </source>
</evidence>